<dbReference type="Proteomes" id="UP001157091">
    <property type="component" value="Unassembled WGS sequence"/>
</dbReference>
<name>A0ABQ6I720_9MICO</name>
<feature type="transmembrane region" description="Helical" evidence="8">
    <location>
        <begin position="6"/>
        <end position="25"/>
    </location>
</feature>
<comment type="similarity">
    <text evidence="2 8">Belongs to the binding-protein-dependent transport system permease family. MalFG subfamily.</text>
</comment>
<keyword evidence="3" id="KW-0813">Transport</keyword>
<evidence type="ECO:0000313" key="9">
    <source>
        <dbReference type="EMBL" id="GMA25564.1"/>
    </source>
</evidence>
<dbReference type="PANTHER" id="PTHR47314">
    <property type="entry name" value="MALTOSE/MALTODEXTRIN TRANSPORT SYSTEM PERMEASE PROTEIN MALF"/>
    <property type="match status" value="1"/>
</dbReference>
<dbReference type="PANTHER" id="PTHR47314:SF1">
    <property type="entry name" value="MALTOSE_MALTODEXTRIN TRANSPORT SYSTEM PERMEASE PROTEIN MALF"/>
    <property type="match status" value="1"/>
</dbReference>
<dbReference type="EMBL" id="BSUK01000001">
    <property type="protein sequence ID" value="GMA25564.1"/>
    <property type="molecule type" value="Genomic_DNA"/>
</dbReference>
<evidence type="ECO:0000313" key="10">
    <source>
        <dbReference type="Proteomes" id="UP001157091"/>
    </source>
</evidence>
<keyword evidence="10" id="KW-1185">Reference proteome</keyword>
<comment type="subcellular location">
    <subcellularLocation>
        <location evidence="1 8">Cell membrane</location>
        <topology evidence="1 8">Multi-pass membrane protein</topology>
    </subcellularLocation>
</comment>
<keyword evidence="4 8" id="KW-1003">Cell membrane</keyword>
<evidence type="ECO:0000256" key="2">
    <source>
        <dbReference type="ARBA" id="ARBA00009047"/>
    </source>
</evidence>
<evidence type="ECO:0000256" key="7">
    <source>
        <dbReference type="ARBA" id="ARBA00023136"/>
    </source>
</evidence>
<feature type="transmembrane region" description="Helical" evidence="8">
    <location>
        <begin position="61"/>
        <end position="83"/>
    </location>
</feature>
<dbReference type="InterPro" id="IPR035906">
    <property type="entry name" value="MetI-like_sf"/>
</dbReference>
<accession>A0ABQ6I720</accession>
<protein>
    <recommendedName>
        <fullName evidence="8">Maltose/maltodextrin transport system permease protein</fullName>
    </recommendedName>
</protein>
<gene>
    <name evidence="9" type="ORF">GCM10025864_33230</name>
</gene>
<evidence type="ECO:0000256" key="4">
    <source>
        <dbReference type="ARBA" id="ARBA00022475"/>
    </source>
</evidence>
<comment type="function">
    <text evidence="8">Part of the ABC transporter complex MalEFGK involved in maltose/maltodextrin import. Probably responsible for the translocation of the substrate across the membrane.</text>
</comment>
<keyword evidence="8" id="KW-0762">Sugar transport</keyword>
<keyword evidence="6 8" id="KW-1133">Transmembrane helix</keyword>
<comment type="caution">
    <text evidence="8">Lacks conserved residue(s) required for the propagation of feature annotation.</text>
</comment>
<comment type="caution">
    <text evidence="9">The sequence shown here is derived from an EMBL/GenBank/DDBJ whole genome shotgun (WGS) entry which is preliminary data.</text>
</comment>
<keyword evidence="5 8" id="KW-0812">Transmembrane</keyword>
<sequence>MVTVAPLLISSFAFNFNNFTLIYLLTGGGPDFVGAPVPVGSTDILISMVYSVAFGTGSNDYGLASAVSILIFIVVGVISWIGFRRTRTLEEL</sequence>
<evidence type="ECO:0000256" key="8">
    <source>
        <dbReference type="RuleBase" id="RU367050"/>
    </source>
</evidence>
<dbReference type="SUPFAM" id="SSF161098">
    <property type="entry name" value="MetI-like"/>
    <property type="match status" value="1"/>
</dbReference>
<organism evidence="9 10">
    <name type="scientific">Luteimicrobium album</name>
    <dbReference type="NCBI Taxonomy" id="1054550"/>
    <lineage>
        <taxon>Bacteria</taxon>
        <taxon>Bacillati</taxon>
        <taxon>Actinomycetota</taxon>
        <taxon>Actinomycetes</taxon>
        <taxon>Micrococcales</taxon>
        <taxon>Luteimicrobium</taxon>
    </lineage>
</organism>
<reference evidence="10" key="1">
    <citation type="journal article" date="2019" name="Int. J. Syst. Evol. Microbiol.">
        <title>The Global Catalogue of Microorganisms (GCM) 10K type strain sequencing project: providing services to taxonomists for standard genome sequencing and annotation.</title>
        <authorList>
            <consortium name="The Broad Institute Genomics Platform"/>
            <consortium name="The Broad Institute Genome Sequencing Center for Infectious Disease"/>
            <person name="Wu L."/>
            <person name="Ma J."/>
        </authorList>
    </citation>
    <scope>NUCLEOTIDE SEQUENCE [LARGE SCALE GENOMIC DNA]</scope>
    <source>
        <strain evidence="10">NBRC 106348</strain>
    </source>
</reference>
<proteinExistence type="inferred from homology"/>
<evidence type="ECO:0000256" key="3">
    <source>
        <dbReference type="ARBA" id="ARBA00022448"/>
    </source>
</evidence>
<keyword evidence="7 8" id="KW-0472">Membrane</keyword>
<evidence type="ECO:0000256" key="6">
    <source>
        <dbReference type="ARBA" id="ARBA00022989"/>
    </source>
</evidence>
<dbReference type="Gene3D" id="1.10.3720.10">
    <property type="entry name" value="MetI-like"/>
    <property type="match status" value="1"/>
</dbReference>
<evidence type="ECO:0000256" key="1">
    <source>
        <dbReference type="ARBA" id="ARBA00004651"/>
    </source>
</evidence>
<evidence type="ECO:0000256" key="5">
    <source>
        <dbReference type="ARBA" id="ARBA00022692"/>
    </source>
</evidence>